<dbReference type="AlphaFoldDB" id="A0A158I1S3"/>
<evidence type="ECO:0000256" key="3">
    <source>
        <dbReference type="ARBA" id="ARBA00022729"/>
    </source>
</evidence>
<evidence type="ECO:0000313" key="8">
    <source>
        <dbReference type="Proteomes" id="UP000054683"/>
    </source>
</evidence>
<keyword evidence="5" id="KW-0998">Cell outer membrane</keyword>
<dbReference type="InterPro" id="IPR010583">
    <property type="entry name" value="MipA"/>
</dbReference>
<evidence type="ECO:0000256" key="6">
    <source>
        <dbReference type="SAM" id="SignalP"/>
    </source>
</evidence>
<comment type="similarity">
    <text evidence="2">Belongs to the MipA/OmpV family.</text>
</comment>
<feature type="chain" id="PRO_5008501873" evidence="6">
    <location>
        <begin position="23"/>
        <end position="267"/>
    </location>
</feature>
<evidence type="ECO:0000313" key="7">
    <source>
        <dbReference type="EMBL" id="SAL50496.1"/>
    </source>
</evidence>
<dbReference type="GO" id="GO:0009279">
    <property type="term" value="C:cell outer membrane"/>
    <property type="evidence" value="ECO:0007669"/>
    <property type="project" value="UniProtKB-SubCell"/>
</dbReference>
<comment type="subcellular location">
    <subcellularLocation>
        <location evidence="1">Cell outer membrane</location>
    </subcellularLocation>
</comment>
<feature type="signal peptide" evidence="6">
    <location>
        <begin position="1"/>
        <end position="22"/>
    </location>
</feature>
<keyword evidence="4" id="KW-0472">Membrane</keyword>
<accession>A0A158I1S3</accession>
<evidence type="ECO:0000256" key="5">
    <source>
        <dbReference type="ARBA" id="ARBA00023237"/>
    </source>
</evidence>
<dbReference type="Pfam" id="PF06629">
    <property type="entry name" value="MipA"/>
    <property type="match status" value="1"/>
</dbReference>
<organism evidence="7 8">
    <name type="scientific">Caballeronia udeis</name>
    <dbReference type="NCBI Taxonomy" id="1232866"/>
    <lineage>
        <taxon>Bacteria</taxon>
        <taxon>Pseudomonadati</taxon>
        <taxon>Pseudomonadota</taxon>
        <taxon>Betaproteobacteria</taxon>
        <taxon>Burkholderiales</taxon>
        <taxon>Burkholderiaceae</taxon>
        <taxon>Caballeronia</taxon>
    </lineage>
</organism>
<proteinExistence type="inferred from homology"/>
<evidence type="ECO:0000256" key="1">
    <source>
        <dbReference type="ARBA" id="ARBA00004442"/>
    </source>
</evidence>
<protein>
    <submittedName>
        <fullName evidence="7">Outer membrane protein</fullName>
    </submittedName>
</protein>
<gene>
    <name evidence="7" type="ORF">AWB69_05119</name>
</gene>
<dbReference type="EMBL" id="FCOK02000039">
    <property type="protein sequence ID" value="SAL50496.1"/>
    <property type="molecule type" value="Genomic_DNA"/>
</dbReference>
<sequence>MRGHRSQAVIAAVVLHSSFVQAEEPNAVPFSGDDTGFTLLSNATNVTKWGLGVGASVQQSPYRGDGAQFSPIPIVYFDDKWVHFAGTTLDLKIGNWSSVLFSLRGTYAIDDGYKGSDATALNGMQNRKGALWYGPALEWKTGIGTLSGDFLTSGNKGQRASLDFSHAFEYGKFSIEPHVGAEWLSRKYVDYYYGVRPSETRAGRNEYTGKATYDVSVGTRIDYRLTQHQIVSFDVGVSRLGSGIKDSPIVGKTTIPEARLGYLYQFK</sequence>
<evidence type="ECO:0000256" key="4">
    <source>
        <dbReference type="ARBA" id="ARBA00023136"/>
    </source>
</evidence>
<dbReference type="OrthoDB" id="8562138at2"/>
<reference evidence="7 8" key="1">
    <citation type="submission" date="2016-01" db="EMBL/GenBank/DDBJ databases">
        <authorList>
            <person name="Oliw E.H."/>
        </authorList>
    </citation>
    <scope>NUCLEOTIDE SEQUENCE [LARGE SCALE GENOMIC DNA]</scope>
    <source>
        <strain evidence="7">LMG 27134</strain>
    </source>
</reference>
<dbReference type="Proteomes" id="UP000054683">
    <property type="component" value="Unassembled WGS sequence"/>
</dbReference>
<keyword evidence="3 6" id="KW-0732">Signal</keyword>
<dbReference type="PANTHER" id="PTHR38776:SF1">
    <property type="entry name" value="MLTA-INTERACTING PROTEIN-RELATED"/>
    <property type="match status" value="1"/>
</dbReference>
<name>A0A158I1S3_9BURK</name>
<evidence type="ECO:0000256" key="2">
    <source>
        <dbReference type="ARBA" id="ARBA00005722"/>
    </source>
</evidence>
<dbReference type="PANTHER" id="PTHR38776">
    <property type="entry name" value="MLTA-INTERACTING PROTEIN-RELATED"/>
    <property type="match status" value="1"/>
</dbReference>